<reference evidence="2 3" key="1">
    <citation type="submission" date="2024-02" db="EMBL/GenBank/DDBJ databases">
        <authorList>
            <person name="Vignale AGUSTIN F."/>
            <person name="Sosa J E."/>
            <person name="Modenutti C."/>
        </authorList>
    </citation>
    <scope>NUCLEOTIDE SEQUENCE [LARGE SCALE GENOMIC DNA]</scope>
</reference>
<accession>A0ABC8V2Z5</accession>
<dbReference type="EMBL" id="CAUOFW020010102">
    <property type="protein sequence ID" value="CAK9187705.1"/>
    <property type="molecule type" value="Genomic_DNA"/>
</dbReference>
<dbReference type="AlphaFoldDB" id="A0ABC8V2Z5"/>
<comment type="caution">
    <text evidence="2">The sequence shown here is derived from an EMBL/GenBank/DDBJ whole genome shotgun (WGS) entry which is preliminary data.</text>
</comment>
<dbReference type="PANTHER" id="PTHR34193">
    <property type="entry name" value="OS11G0199801 PROTEIN"/>
    <property type="match status" value="1"/>
</dbReference>
<evidence type="ECO:0000256" key="1">
    <source>
        <dbReference type="SAM" id="MobiDB-lite"/>
    </source>
</evidence>
<proteinExistence type="predicted"/>
<protein>
    <submittedName>
        <fullName evidence="2">Uncharacterized protein</fullName>
    </submittedName>
</protein>
<keyword evidence="3" id="KW-1185">Reference proteome</keyword>
<dbReference type="Proteomes" id="UP001642360">
    <property type="component" value="Unassembled WGS sequence"/>
</dbReference>
<sequence>MFDPRTELSNTNDSYDRWGDINHSARARKTAPNYENYGNWNGGGVNLRPQNMADESGVCSPPLWNTSPPRSPVHQRPHHNNYRYLSPASRTQAIARGQWELMEMVKKMPESSYELTLRDLVVQPRAEPQEDCLVQKKIFGDEVGVKVKRQESKRKERKVKMMNSRSTENGGLFLKMVFPVSLGSKKKKKNSGPNKCAKISPKPENLDKSSKGAEKDWWKKRFSVSGESENGGNSNNTGSKGSSGSSGSSRSNSTRKTSDISPGCWSGFFSKNSKSAN</sequence>
<feature type="compositionally biased region" description="Low complexity" evidence="1">
    <location>
        <begin position="225"/>
        <end position="255"/>
    </location>
</feature>
<feature type="region of interest" description="Disordered" evidence="1">
    <location>
        <begin position="184"/>
        <end position="277"/>
    </location>
</feature>
<evidence type="ECO:0000313" key="2">
    <source>
        <dbReference type="EMBL" id="CAK9187705.1"/>
    </source>
</evidence>
<evidence type="ECO:0000313" key="3">
    <source>
        <dbReference type="Proteomes" id="UP001642360"/>
    </source>
</evidence>
<dbReference type="PANTHER" id="PTHR34193:SF1">
    <property type="entry name" value="EXPRESSED PROTEIN"/>
    <property type="match status" value="1"/>
</dbReference>
<name>A0ABC8V2Z5_9AQUA</name>
<organism evidence="2 3">
    <name type="scientific">Ilex paraguariensis</name>
    <name type="common">yerba mate</name>
    <dbReference type="NCBI Taxonomy" id="185542"/>
    <lineage>
        <taxon>Eukaryota</taxon>
        <taxon>Viridiplantae</taxon>
        <taxon>Streptophyta</taxon>
        <taxon>Embryophyta</taxon>
        <taxon>Tracheophyta</taxon>
        <taxon>Spermatophyta</taxon>
        <taxon>Magnoliopsida</taxon>
        <taxon>eudicotyledons</taxon>
        <taxon>Gunneridae</taxon>
        <taxon>Pentapetalae</taxon>
        <taxon>asterids</taxon>
        <taxon>campanulids</taxon>
        <taxon>Aquifoliales</taxon>
        <taxon>Aquifoliaceae</taxon>
        <taxon>Ilex</taxon>
    </lineage>
</organism>
<feature type="compositionally biased region" description="Basic and acidic residues" evidence="1">
    <location>
        <begin position="204"/>
        <end position="219"/>
    </location>
</feature>
<gene>
    <name evidence="2" type="ORF">ILEXP_LOCUS58297</name>
</gene>